<reference evidence="2 3" key="1">
    <citation type="submission" date="2020-03" db="EMBL/GenBank/DDBJ databases">
        <title>Genomic Encyclopedia of Type Strains, Phase IV (KMG-IV): sequencing the most valuable type-strain genomes for metagenomic binning, comparative biology and taxonomic classification.</title>
        <authorList>
            <person name="Goeker M."/>
        </authorList>
    </citation>
    <scope>NUCLEOTIDE SEQUENCE [LARGE SCALE GENOMIC DNA]</scope>
    <source>
        <strain evidence="2 3">DSM 4733</strain>
    </source>
</reference>
<evidence type="ECO:0000256" key="1">
    <source>
        <dbReference type="SAM" id="MobiDB-lite"/>
    </source>
</evidence>
<dbReference type="EMBL" id="JAASQV010000003">
    <property type="protein sequence ID" value="NIJ66276.1"/>
    <property type="molecule type" value="Genomic_DNA"/>
</dbReference>
<dbReference type="AlphaFoldDB" id="A0A7X5V1P1"/>
<feature type="region of interest" description="Disordered" evidence="1">
    <location>
        <begin position="171"/>
        <end position="219"/>
    </location>
</feature>
<protein>
    <submittedName>
        <fullName evidence="2">Uncharacterized protein</fullName>
    </submittedName>
</protein>
<comment type="caution">
    <text evidence="2">The sequence shown here is derived from an EMBL/GenBank/DDBJ whole genome shotgun (WGS) entry which is preliminary data.</text>
</comment>
<dbReference type="RefSeq" id="WP_167300638.1">
    <property type="nucleotide sequence ID" value="NZ_JAASQV010000003.1"/>
</dbReference>
<keyword evidence="3" id="KW-1185">Reference proteome</keyword>
<proteinExistence type="predicted"/>
<accession>A0A7X5V1P1</accession>
<sequence>MIREALIGCALLGGGYYAMSTYRNADIVRTVNATPHDTWRGFDLALNGAKHGWTGHGPQGDGPDVSPGEGLSWPKVTSVDSKEIDYRVSHGGTEFLHMKLQFAPLDDGRKTRLSFNADFKGRAAIADYNPKMREAMARILDELIVQVETGKVASAAERFLDLDRQMRARPGYAEAQREGEQMRQHEAQAAAAKPMVDPDKGRLDPKGAEVTPRNPGSHY</sequence>
<feature type="compositionally biased region" description="Basic and acidic residues" evidence="1">
    <location>
        <begin position="175"/>
        <end position="186"/>
    </location>
</feature>
<evidence type="ECO:0000313" key="2">
    <source>
        <dbReference type="EMBL" id="NIJ66276.1"/>
    </source>
</evidence>
<organism evidence="2 3">
    <name type="scientific">Sphingomonas leidyi</name>
    <dbReference type="NCBI Taxonomy" id="68569"/>
    <lineage>
        <taxon>Bacteria</taxon>
        <taxon>Pseudomonadati</taxon>
        <taxon>Pseudomonadota</taxon>
        <taxon>Alphaproteobacteria</taxon>
        <taxon>Sphingomonadales</taxon>
        <taxon>Sphingomonadaceae</taxon>
        <taxon>Sphingomonas</taxon>
    </lineage>
</organism>
<feature type="compositionally biased region" description="Basic and acidic residues" evidence="1">
    <location>
        <begin position="196"/>
        <end position="207"/>
    </location>
</feature>
<dbReference type="Proteomes" id="UP000564677">
    <property type="component" value="Unassembled WGS sequence"/>
</dbReference>
<gene>
    <name evidence="2" type="ORF">FHR20_003249</name>
</gene>
<name>A0A7X5V1P1_9SPHN</name>
<evidence type="ECO:0000313" key="3">
    <source>
        <dbReference type="Proteomes" id="UP000564677"/>
    </source>
</evidence>